<dbReference type="EMBL" id="MN034123">
    <property type="protein sequence ID" value="QDH88481.1"/>
    <property type="molecule type" value="Genomic_RNA"/>
</dbReference>
<accession>A0A514D4C9</accession>
<proteinExistence type="predicted"/>
<sequence length="84" mass="9866">MSNNLGDYTSPFQRDVWYVVRLANAYWMYVTYTHFERFSAIGPVTSYSKVDLPVVLDSVDDVRLTLEELIAWLPEDLRKVVLYN</sequence>
<evidence type="ECO:0000313" key="1">
    <source>
        <dbReference type="EMBL" id="QDH88481.1"/>
    </source>
</evidence>
<organism evidence="1">
    <name type="scientific">Leviviridae sp</name>
    <dbReference type="NCBI Taxonomy" id="2027243"/>
    <lineage>
        <taxon>Viruses</taxon>
        <taxon>Riboviria</taxon>
        <taxon>Orthornavirae</taxon>
        <taxon>Lenarviricota</taxon>
        <taxon>Leviviricetes</taxon>
        <taxon>Norzivirales</taxon>
        <taxon>Fiersviridae</taxon>
    </lineage>
</organism>
<name>A0A514D4C9_9VIRU</name>
<protein>
    <submittedName>
        <fullName evidence="1">Uncharacterized protein</fullName>
    </submittedName>
</protein>
<reference evidence="1" key="1">
    <citation type="submission" date="2019-05" db="EMBL/GenBank/DDBJ databases">
        <title>Metatranscriptomic reconstruction reveals RNA viruses with the potential to shape carbon cycling in soil.</title>
        <authorList>
            <person name="Starr E.P."/>
            <person name="Nuccio E."/>
            <person name="Pett-Ridge J."/>
            <person name="Banfield J.F."/>
            <person name="Firestone M.K."/>
        </authorList>
    </citation>
    <scope>NUCLEOTIDE SEQUENCE</scope>
    <source>
        <strain evidence="1">H4_Bulk_46_scaffold_289_e_3808</strain>
    </source>
</reference>
<gene>
    <name evidence="1" type="ORF">H4Bulk46289e3808_000002</name>
</gene>